<evidence type="ECO:0000256" key="1">
    <source>
        <dbReference type="ARBA" id="ARBA00004496"/>
    </source>
</evidence>
<dbReference type="GO" id="GO:0006450">
    <property type="term" value="P:regulation of translational fidelity"/>
    <property type="evidence" value="ECO:0007669"/>
    <property type="project" value="TreeGrafter"/>
</dbReference>
<dbReference type="GO" id="GO:0000049">
    <property type="term" value="F:tRNA binding"/>
    <property type="evidence" value="ECO:0007669"/>
    <property type="project" value="TreeGrafter"/>
</dbReference>
<dbReference type="GO" id="GO:0008033">
    <property type="term" value="P:tRNA processing"/>
    <property type="evidence" value="ECO:0007669"/>
    <property type="project" value="UniProtKB-KW"/>
</dbReference>
<dbReference type="GO" id="GO:0061710">
    <property type="term" value="F:L-threonylcarbamoyladenylate synthase"/>
    <property type="evidence" value="ECO:0007669"/>
    <property type="project" value="UniProtKB-EC"/>
</dbReference>
<dbReference type="GO" id="GO:0005524">
    <property type="term" value="F:ATP binding"/>
    <property type="evidence" value="ECO:0007669"/>
    <property type="project" value="UniProtKB-KW"/>
</dbReference>
<evidence type="ECO:0000256" key="9">
    <source>
        <dbReference type="ARBA" id="ARBA00022840"/>
    </source>
</evidence>
<dbReference type="GO" id="GO:0003725">
    <property type="term" value="F:double-stranded RNA binding"/>
    <property type="evidence" value="ECO:0007669"/>
    <property type="project" value="InterPro"/>
</dbReference>
<evidence type="ECO:0000313" key="14">
    <source>
        <dbReference type="Proteomes" id="UP000231542"/>
    </source>
</evidence>
<protein>
    <recommendedName>
        <fullName evidence="10">L-threonylcarbamoyladenylate synthase</fullName>
        <ecNumber evidence="3">2.7.7.87</ecNumber>
    </recommendedName>
    <alternativeName>
        <fullName evidence="10">L-threonylcarbamoyladenylate synthase</fullName>
    </alternativeName>
</protein>
<gene>
    <name evidence="13" type="ORF">COT24_03610</name>
</gene>
<dbReference type="PROSITE" id="PS51163">
    <property type="entry name" value="YRDC"/>
    <property type="match status" value="1"/>
</dbReference>
<dbReference type="Gene3D" id="3.90.870.10">
    <property type="entry name" value="DHBP synthase"/>
    <property type="match status" value="1"/>
</dbReference>
<keyword evidence="9" id="KW-0067">ATP-binding</keyword>
<dbReference type="Pfam" id="PF01300">
    <property type="entry name" value="Sua5_yciO_yrdC"/>
    <property type="match status" value="1"/>
</dbReference>
<evidence type="ECO:0000256" key="8">
    <source>
        <dbReference type="ARBA" id="ARBA00022741"/>
    </source>
</evidence>
<comment type="subcellular location">
    <subcellularLocation>
        <location evidence="1">Cytoplasm</location>
    </subcellularLocation>
</comment>
<proteinExistence type="inferred from homology"/>
<evidence type="ECO:0000256" key="11">
    <source>
        <dbReference type="ARBA" id="ARBA00048366"/>
    </source>
</evidence>
<evidence type="ECO:0000313" key="13">
    <source>
        <dbReference type="EMBL" id="PIS42432.1"/>
    </source>
</evidence>
<dbReference type="PANTHER" id="PTHR17490:SF16">
    <property type="entry name" value="THREONYLCARBAMOYL-AMP SYNTHASE"/>
    <property type="match status" value="1"/>
</dbReference>
<name>A0A2H0YXH1_9BACT</name>
<evidence type="ECO:0000256" key="3">
    <source>
        <dbReference type="ARBA" id="ARBA00012584"/>
    </source>
</evidence>
<comment type="catalytic activity">
    <reaction evidence="11">
        <text>L-threonine + hydrogencarbonate + ATP = L-threonylcarbamoyladenylate + diphosphate + H2O</text>
        <dbReference type="Rhea" id="RHEA:36407"/>
        <dbReference type="ChEBI" id="CHEBI:15377"/>
        <dbReference type="ChEBI" id="CHEBI:17544"/>
        <dbReference type="ChEBI" id="CHEBI:30616"/>
        <dbReference type="ChEBI" id="CHEBI:33019"/>
        <dbReference type="ChEBI" id="CHEBI:57926"/>
        <dbReference type="ChEBI" id="CHEBI:73682"/>
        <dbReference type="EC" id="2.7.7.87"/>
    </reaction>
</comment>
<keyword evidence="7" id="KW-0548">Nucleotidyltransferase</keyword>
<comment type="caution">
    <text evidence="13">The sequence shown here is derived from an EMBL/GenBank/DDBJ whole genome shotgun (WGS) entry which is preliminary data.</text>
</comment>
<dbReference type="InterPro" id="IPR017945">
    <property type="entry name" value="DHBP_synth_RibB-like_a/b_dom"/>
</dbReference>
<dbReference type="AlphaFoldDB" id="A0A2H0YXH1"/>
<evidence type="ECO:0000256" key="6">
    <source>
        <dbReference type="ARBA" id="ARBA00022694"/>
    </source>
</evidence>
<evidence type="ECO:0000256" key="10">
    <source>
        <dbReference type="ARBA" id="ARBA00029774"/>
    </source>
</evidence>
<keyword evidence="8" id="KW-0547">Nucleotide-binding</keyword>
<comment type="similarity">
    <text evidence="2">Belongs to the SUA5 family.</text>
</comment>
<evidence type="ECO:0000256" key="5">
    <source>
        <dbReference type="ARBA" id="ARBA00022679"/>
    </source>
</evidence>
<feature type="domain" description="YrdC-like" evidence="12">
    <location>
        <begin position="13"/>
        <end position="201"/>
    </location>
</feature>
<dbReference type="EMBL" id="PEXU01000043">
    <property type="protein sequence ID" value="PIS42432.1"/>
    <property type="molecule type" value="Genomic_DNA"/>
</dbReference>
<reference evidence="13 14" key="1">
    <citation type="submission" date="2017-09" db="EMBL/GenBank/DDBJ databases">
        <title>Depth-based differentiation of microbial function through sediment-hosted aquifers and enrichment of novel symbionts in the deep terrestrial subsurface.</title>
        <authorList>
            <person name="Probst A.J."/>
            <person name="Ladd B."/>
            <person name="Jarett J.K."/>
            <person name="Geller-Mcgrath D.E."/>
            <person name="Sieber C.M."/>
            <person name="Emerson J.B."/>
            <person name="Anantharaman K."/>
            <person name="Thomas B.C."/>
            <person name="Malmstrom R."/>
            <person name="Stieglmeier M."/>
            <person name="Klingl A."/>
            <person name="Woyke T."/>
            <person name="Ryan C.M."/>
            <person name="Banfield J.F."/>
        </authorList>
    </citation>
    <scope>NUCLEOTIDE SEQUENCE [LARGE SCALE GENOMIC DNA]</scope>
    <source>
        <strain evidence="13">CG08_land_8_20_14_0_20_40_16</strain>
    </source>
</reference>
<evidence type="ECO:0000256" key="7">
    <source>
        <dbReference type="ARBA" id="ARBA00022695"/>
    </source>
</evidence>
<dbReference type="EC" id="2.7.7.87" evidence="3"/>
<dbReference type="InterPro" id="IPR050156">
    <property type="entry name" value="TC-AMP_synthase_SUA5"/>
</dbReference>
<dbReference type="GO" id="GO:0005737">
    <property type="term" value="C:cytoplasm"/>
    <property type="evidence" value="ECO:0007669"/>
    <property type="project" value="UniProtKB-SubCell"/>
</dbReference>
<evidence type="ECO:0000256" key="4">
    <source>
        <dbReference type="ARBA" id="ARBA00022490"/>
    </source>
</evidence>
<sequence>MKIIKIKNKHIRQSDLKKIIFCLKKGGIIIYPTETAYALGGDALNREVVKKIFSLKSRSKKNPLPVIVGSLNQAKKIAVFDQCSRFLAKKHWPGPLTLVLPKKKNIPPLLTANKRKIAIRISGFLWAREIAEKLRRPLISTSANVSGQEECYTVGAILKQFSRVSKEVNLALDAGRLPKVKPSTVVEVKNGKLKVLREGPVNLAGSF</sequence>
<dbReference type="NCBIfam" id="TIGR00057">
    <property type="entry name" value="L-threonylcarbamoyladenylate synthase"/>
    <property type="match status" value="1"/>
</dbReference>
<organism evidence="13 14">
    <name type="scientific">Candidatus Kerfeldbacteria bacterium CG08_land_8_20_14_0_20_40_16</name>
    <dbReference type="NCBI Taxonomy" id="2014244"/>
    <lineage>
        <taxon>Bacteria</taxon>
        <taxon>Candidatus Kerfeldiibacteriota</taxon>
    </lineage>
</organism>
<dbReference type="Proteomes" id="UP000231542">
    <property type="component" value="Unassembled WGS sequence"/>
</dbReference>
<dbReference type="SUPFAM" id="SSF55821">
    <property type="entry name" value="YrdC/RibB"/>
    <property type="match status" value="1"/>
</dbReference>
<keyword evidence="5" id="KW-0808">Transferase</keyword>
<keyword evidence="4" id="KW-0963">Cytoplasm</keyword>
<dbReference type="InterPro" id="IPR006070">
    <property type="entry name" value="Sua5-like_dom"/>
</dbReference>
<evidence type="ECO:0000259" key="12">
    <source>
        <dbReference type="PROSITE" id="PS51163"/>
    </source>
</evidence>
<evidence type="ECO:0000256" key="2">
    <source>
        <dbReference type="ARBA" id="ARBA00007663"/>
    </source>
</evidence>
<dbReference type="PANTHER" id="PTHR17490">
    <property type="entry name" value="SUA5"/>
    <property type="match status" value="1"/>
</dbReference>
<keyword evidence="6" id="KW-0819">tRNA processing</keyword>
<accession>A0A2H0YXH1</accession>